<dbReference type="GO" id="GO:0016126">
    <property type="term" value="P:sterol biosynthetic process"/>
    <property type="evidence" value="ECO:0007669"/>
    <property type="project" value="TreeGrafter"/>
</dbReference>
<dbReference type="Proteomes" id="UP000310541">
    <property type="component" value="Unassembled WGS sequence"/>
</dbReference>
<evidence type="ECO:0000259" key="2">
    <source>
        <dbReference type="Pfam" id="PF08241"/>
    </source>
</evidence>
<dbReference type="PANTHER" id="PTHR44068">
    <property type="entry name" value="ZGC:194242"/>
    <property type="match status" value="1"/>
</dbReference>
<dbReference type="InterPro" id="IPR029063">
    <property type="entry name" value="SAM-dependent_MTases_sf"/>
</dbReference>
<dbReference type="PANTHER" id="PTHR44068:SF1">
    <property type="entry name" value="HYPOTHETICAL LOC100005854"/>
    <property type="match status" value="1"/>
</dbReference>
<proteinExistence type="predicted"/>
<comment type="caution">
    <text evidence="3">The sequence shown here is derived from an EMBL/GenBank/DDBJ whole genome shotgun (WGS) entry which is preliminary data.</text>
</comment>
<reference evidence="3 4" key="1">
    <citation type="submission" date="2019-04" db="EMBL/GenBank/DDBJ databases">
        <title>Genome sequence of Bacillus hwajinpoensis strain Y2.</title>
        <authorList>
            <person name="Fair J.L."/>
            <person name="Maclea K.S."/>
        </authorList>
    </citation>
    <scope>NUCLEOTIDE SEQUENCE [LARGE SCALE GENOMIC DNA]</scope>
    <source>
        <strain evidence="3 4">Y2</strain>
    </source>
</reference>
<dbReference type="GO" id="GO:0032259">
    <property type="term" value="P:methylation"/>
    <property type="evidence" value="ECO:0007669"/>
    <property type="project" value="UniProtKB-KW"/>
</dbReference>
<evidence type="ECO:0000313" key="3">
    <source>
        <dbReference type="EMBL" id="TKD72350.1"/>
    </source>
</evidence>
<dbReference type="CDD" id="cd02440">
    <property type="entry name" value="AdoMet_MTases"/>
    <property type="match status" value="1"/>
</dbReference>
<evidence type="ECO:0000313" key="4">
    <source>
        <dbReference type="Proteomes" id="UP000310541"/>
    </source>
</evidence>
<organism evidence="3 4">
    <name type="scientific">Guptibacillus hwajinpoensis</name>
    <dbReference type="NCBI Taxonomy" id="208199"/>
    <lineage>
        <taxon>Bacteria</taxon>
        <taxon>Bacillati</taxon>
        <taxon>Bacillota</taxon>
        <taxon>Bacilli</taxon>
        <taxon>Bacillales</taxon>
        <taxon>Guptibacillaceae</taxon>
        <taxon>Guptibacillus</taxon>
    </lineage>
</organism>
<feature type="domain" description="Methyltransferase type 11" evidence="2">
    <location>
        <begin position="54"/>
        <end position="153"/>
    </location>
</feature>
<dbReference type="AlphaFoldDB" id="A0A4U1MPA5"/>
<dbReference type="Pfam" id="PF08241">
    <property type="entry name" value="Methyltransf_11"/>
    <property type="match status" value="1"/>
</dbReference>
<keyword evidence="1 3" id="KW-0808">Transferase</keyword>
<accession>A0A4U1MPA5</accession>
<dbReference type="GO" id="GO:0003838">
    <property type="term" value="F:sterol 24-C-methyltransferase activity"/>
    <property type="evidence" value="ECO:0007669"/>
    <property type="project" value="TreeGrafter"/>
</dbReference>
<name>A0A4U1MPA5_9BACL</name>
<keyword evidence="3" id="KW-0489">Methyltransferase</keyword>
<dbReference type="RefSeq" id="WP_136946201.1">
    <property type="nucleotide sequence ID" value="NZ_SWFM01000001.1"/>
</dbReference>
<dbReference type="InterPro" id="IPR050447">
    <property type="entry name" value="Erg6_SMT_methyltransf"/>
</dbReference>
<gene>
    <name evidence="3" type="ORF">FBF83_06105</name>
</gene>
<dbReference type="EMBL" id="SWFM01000001">
    <property type="protein sequence ID" value="TKD72350.1"/>
    <property type="molecule type" value="Genomic_DNA"/>
</dbReference>
<dbReference type="OrthoDB" id="43862at2"/>
<dbReference type="SUPFAM" id="SSF53335">
    <property type="entry name" value="S-adenosyl-L-methionine-dependent methyltransferases"/>
    <property type="match status" value="1"/>
</dbReference>
<evidence type="ECO:0000256" key="1">
    <source>
        <dbReference type="ARBA" id="ARBA00022679"/>
    </source>
</evidence>
<sequence length="208" mass="23833">MRFITKARSFIDEQYGNPKGWLGWFIGEKMVRQHRIETLWTIKHLHLQKEEHVLELGCGGGYAMKLLLNNLDVCKVVGLDHSKTLIQSATIRNKKEIKKERAQLVHGNVQNLPFEDNKFSTVFSIHSIYFWEDLSLAVKEIHRVLKPGGLVAITLCNEKNGDVWEGVNTMIHNKLIPLMDDANFQDVKLVTGPLSRQYQTVLVTGEKL</sequence>
<dbReference type="InterPro" id="IPR013216">
    <property type="entry name" value="Methyltransf_11"/>
</dbReference>
<dbReference type="Gene3D" id="3.40.50.150">
    <property type="entry name" value="Vaccinia Virus protein VP39"/>
    <property type="match status" value="1"/>
</dbReference>
<protein>
    <submittedName>
        <fullName evidence="3">Class I SAM-dependent methyltransferase</fullName>
    </submittedName>
</protein>